<name>A0A327Z7Z9_9ACTN</name>
<dbReference type="RefSeq" id="WP_111651145.1">
    <property type="nucleotide sequence ID" value="NZ_JACHWI010000011.1"/>
</dbReference>
<feature type="region of interest" description="Disordered" evidence="1">
    <location>
        <begin position="84"/>
        <end position="127"/>
    </location>
</feature>
<feature type="compositionally biased region" description="Basic and acidic residues" evidence="1">
    <location>
        <begin position="89"/>
        <end position="109"/>
    </location>
</feature>
<reference evidence="2 3" key="1">
    <citation type="submission" date="2018-06" db="EMBL/GenBank/DDBJ databases">
        <title>Genomic Encyclopedia of Type Strains, Phase III (KMG-III): the genomes of soil and plant-associated and newly described type strains.</title>
        <authorList>
            <person name="Whitman W."/>
        </authorList>
    </citation>
    <scope>NUCLEOTIDE SEQUENCE [LARGE SCALE GENOMIC DNA]</scope>
    <source>
        <strain evidence="2 3">CGMCC 4.7090</strain>
    </source>
</reference>
<dbReference type="Proteomes" id="UP000249341">
    <property type="component" value="Unassembled WGS sequence"/>
</dbReference>
<protein>
    <submittedName>
        <fullName evidence="2">Uncharacterized protein</fullName>
    </submittedName>
</protein>
<organism evidence="2 3">
    <name type="scientific">Actinoplanes lutulentus</name>
    <dbReference type="NCBI Taxonomy" id="1287878"/>
    <lineage>
        <taxon>Bacteria</taxon>
        <taxon>Bacillati</taxon>
        <taxon>Actinomycetota</taxon>
        <taxon>Actinomycetes</taxon>
        <taxon>Micromonosporales</taxon>
        <taxon>Micromonosporaceae</taxon>
        <taxon>Actinoplanes</taxon>
    </lineage>
</organism>
<comment type="caution">
    <text evidence="2">The sequence shown here is derived from an EMBL/GenBank/DDBJ whole genome shotgun (WGS) entry which is preliminary data.</text>
</comment>
<dbReference type="AlphaFoldDB" id="A0A327Z7Z9"/>
<keyword evidence="3" id="KW-1185">Reference proteome</keyword>
<accession>A0A327Z7Z9</accession>
<evidence type="ECO:0000313" key="2">
    <source>
        <dbReference type="EMBL" id="RAK34469.1"/>
    </source>
</evidence>
<sequence>MKARHTRLKSLRDEIVKAGEARQYALAYLVLHRDFEPALTGEPALVATGDLPKSLLTALTSLGDAEKDLADKERTVTAKKAALDTAKAALDDHTKNSGTRLRQEMKDKPVPSAPAPAPAPASAERKK</sequence>
<proteinExistence type="predicted"/>
<evidence type="ECO:0000256" key="1">
    <source>
        <dbReference type="SAM" id="MobiDB-lite"/>
    </source>
</evidence>
<gene>
    <name evidence="2" type="ORF">B0I29_11168</name>
</gene>
<dbReference type="EMBL" id="QLMJ01000011">
    <property type="protein sequence ID" value="RAK34469.1"/>
    <property type="molecule type" value="Genomic_DNA"/>
</dbReference>
<evidence type="ECO:0000313" key="3">
    <source>
        <dbReference type="Proteomes" id="UP000249341"/>
    </source>
</evidence>